<feature type="signal peptide" evidence="1">
    <location>
        <begin position="1"/>
        <end position="19"/>
    </location>
</feature>
<organism evidence="2 3">
    <name type="scientific">Syphacia muris</name>
    <dbReference type="NCBI Taxonomy" id="451379"/>
    <lineage>
        <taxon>Eukaryota</taxon>
        <taxon>Metazoa</taxon>
        <taxon>Ecdysozoa</taxon>
        <taxon>Nematoda</taxon>
        <taxon>Chromadorea</taxon>
        <taxon>Rhabditida</taxon>
        <taxon>Spirurina</taxon>
        <taxon>Oxyuridomorpha</taxon>
        <taxon>Oxyuroidea</taxon>
        <taxon>Oxyuridae</taxon>
        <taxon>Syphacia</taxon>
    </lineage>
</organism>
<keyword evidence="1" id="KW-0732">Signal</keyword>
<proteinExistence type="predicted"/>
<evidence type="ECO:0000256" key="1">
    <source>
        <dbReference type="SAM" id="SignalP"/>
    </source>
</evidence>
<evidence type="ECO:0000313" key="3">
    <source>
        <dbReference type="WBParaSite" id="SMUV_0000799001-mRNA-1"/>
    </source>
</evidence>
<feature type="chain" id="PRO_5005893607" evidence="1">
    <location>
        <begin position="20"/>
        <end position="76"/>
    </location>
</feature>
<sequence>MKTLLIAFTLLVCFQLTTAYWGMYGPGMGMYPGMYGPMMGGYGYGGYGMSPAFNGAMRGARTGALIGGLLGAIGKK</sequence>
<accession>A0A0N5AT46</accession>
<keyword evidence="2" id="KW-1185">Reference proteome</keyword>
<dbReference type="Proteomes" id="UP000046393">
    <property type="component" value="Unplaced"/>
</dbReference>
<evidence type="ECO:0000313" key="2">
    <source>
        <dbReference type="Proteomes" id="UP000046393"/>
    </source>
</evidence>
<dbReference type="AlphaFoldDB" id="A0A0N5AT46"/>
<dbReference type="WBParaSite" id="SMUV_0000799001-mRNA-1">
    <property type="protein sequence ID" value="SMUV_0000799001-mRNA-1"/>
    <property type="gene ID" value="SMUV_0000799001"/>
</dbReference>
<reference evidence="3" key="1">
    <citation type="submission" date="2017-02" db="UniProtKB">
        <authorList>
            <consortium name="WormBaseParasite"/>
        </authorList>
    </citation>
    <scope>IDENTIFICATION</scope>
</reference>
<protein>
    <submittedName>
        <fullName evidence="3">Uncharacterized protein</fullName>
    </submittedName>
</protein>
<name>A0A0N5AT46_9BILA</name>